<organism evidence="2 3">
    <name type="scientific">Flavimobilis rhizosphaerae</name>
    <dbReference type="NCBI Taxonomy" id="2775421"/>
    <lineage>
        <taxon>Bacteria</taxon>
        <taxon>Bacillati</taxon>
        <taxon>Actinomycetota</taxon>
        <taxon>Actinomycetes</taxon>
        <taxon>Micrococcales</taxon>
        <taxon>Jonesiaceae</taxon>
        <taxon>Flavimobilis</taxon>
    </lineage>
</organism>
<proteinExistence type="predicted"/>
<keyword evidence="3" id="KW-1185">Reference proteome</keyword>
<keyword evidence="1" id="KW-0732">Signal</keyword>
<sequence length="325" mass="33998">MTTCVASTALLVASAGLAQAYDPDAPATEVAEAIAAVAPEAGAVLEAASAGDGFEAQVGEATVVVPEDVSTPVSLTSEDQALPDLTVALPDLAGADTVRQADDGTLVYTTDDDASLAVQPLADGSTRFLSVLENEAAPERYDYTFEGFDLALQEDGSVLVLDGEEPVGVVAAPWATDAEGVSVPTRYEVEGSTLTQVVDHASGGFGYPVTADPWINFGWGTYLNMQGWELKTMATALIALGGGAVVVTCSGLSKLPHGAAKIAQLLCTLTGGVTGIQMWNLIVKTWRTKSIKNLGCYQARVVITQYAVIPYTPFYEVKQRRNCGW</sequence>
<feature type="signal peptide" evidence="1">
    <location>
        <begin position="1"/>
        <end position="20"/>
    </location>
</feature>
<comment type="caution">
    <text evidence="2">The sequence shown here is derived from an EMBL/GenBank/DDBJ whole genome shotgun (WGS) entry which is preliminary data.</text>
</comment>
<gene>
    <name evidence="2" type="ORF">IGS67_00720</name>
</gene>
<name>A0ABR9DNW5_9MICO</name>
<evidence type="ECO:0000256" key="1">
    <source>
        <dbReference type="SAM" id="SignalP"/>
    </source>
</evidence>
<dbReference type="Proteomes" id="UP000642107">
    <property type="component" value="Unassembled WGS sequence"/>
</dbReference>
<accession>A0ABR9DNW5</accession>
<protein>
    <submittedName>
        <fullName evidence="2">Uncharacterized protein</fullName>
    </submittedName>
</protein>
<feature type="chain" id="PRO_5047055401" evidence="1">
    <location>
        <begin position="21"/>
        <end position="325"/>
    </location>
</feature>
<dbReference type="RefSeq" id="WP_192276799.1">
    <property type="nucleotide sequence ID" value="NZ_JACZDF010000001.1"/>
</dbReference>
<dbReference type="EMBL" id="JACZDF010000001">
    <property type="protein sequence ID" value="MBD9698022.1"/>
    <property type="molecule type" value="Genomic_DNA"/>
</dbReference>
<reference evidence="2 3" key="1">
    <citation type="submission" date="2020-09" db="EMBL/GenBank/DDBJ databases">
        <title>Flavimobilis rhizosphaerae sp. nov., isolated from rhizosphere soil of Spartina alterniflora.</title>
        <authorList>
            <person name="Hanqin C."/>
        </authorList>
    </citation>
    <scope>NUCLEOTIDE SEQUENCE [LARGE SCALE GENOMIC DNA]</scope>
    <source>
        <strain evidence="2 3">GY 10621</strain>
    </source>
</reference>
<evidence type="ECO:0000313" key="3">
    <source>
        <dbReference type="Proteomes" id="UP000642107"/>
    </source>
</evidence>
<evidence type="ECO:0000313" key="2">
    <source>
        <dbReference type="EMBL" id="MBD9698022.1"/>
    </source>
</evidence>